<dbReference type="FunCoup" id="F2U2Q7">
    <property type="interactions" value="222"/>
</dbReference>
<dbReference type="OrthoDB" id="6080404at2759"/>
<dbReference type="InterPro" id="IPR036013">
    <property type="entry name" value="Band_7/SPFH_dom_sf"/>
</dbReference>
<dbReference type="GO" id="GO:0002020">
    <property type="term" value="F:protease binding"/>
    <property type="evidence" value="ECO:0007669"/>
    <property type="project" value="TreeGrafter"/>
</dbReference>
<name>F2U2Q7_SALR5</name>
<comment type="similarity">
    <text evidence="2 4">Belongs to the band 7/mec-2 family. Flotillin subfamily.</text>
</comment>
<dbReference type="AlphaFoldDB" id="F2U2Q7"/>
<dbReference type="CDD" id="cd03399">
    <property type="entry name" value="SPFH_flotillin"/>
    <property type="match status" value="1"/>
</dbReference>
<dbReference type="GO" id="GO:0072659">
    <property type="term" value="P:protein localization to plasma membrane"/>
    <property type="evidence" value="ECO:0007669"/>
    <property type="project" value="TreeGrafter"/>
</dbReference>
<proteinExistence type="inferred from homology"/>
<dbReference type="SMART" id="SM00244">
    <property type="entry name" value="PHB"/>
    <property type="match status" value="1"/>
</dbReference>
<comment type="subcellular location">
    <subcellularLocation>
        <location evidence="1">Membrane</location>
    </subcellularLocation>
</comment>
<dbReference type="RefSeq" id="XP_004996084.1">
    <property type="nucleotide sequence ID" value="XM_004996027.1"/>
</dbReference>
<keyword evidence="3" id="KW-0472">Membrane</keyword>
<evidence type="ECO:0000313" key="7">
    <source>
        <dbReference type="EMBL" id="EGD81901.1"/>
    </source>
</evidence>
<dbReference type="PANTHER" id="PTHR13806">
    <property type="entry name" value="FLOTILLIN-RELATED"/>
    <property type="match status" value="1"/>
</dbReference>
<dbReference type="GeneID" id="16076672"/>
<dbReference type="InterPro" id="IPR027705">
    <property type="entry name" value="Flotillin_fam"/>
</dbReference>
<dbReference type="Pfam" id="PF01145">
    <property type="entry name" value="Band_7"/>
    <property type="match status" value="1"/>
</dbReference>
<evidence type="ECO:0000256" key="2">
    <source>
        <dbReference type="ARBA" id="ARBA00007161"/>
    </source>
</evidence>
<accession>F2U2Q7</accession>
<evidence type="ECO:0000256" key="1">
    <source>
        <dbReference type="ARBA" id="ARBA00004370"/>
    </source>
</evidence>
<feature type="coiled-coil region" evidence="5">
    <location>
        <begin position="228"/>
        <end position="286"/>
    </location>
</feature>
<dbReference type="SUPFAM" id="SSF117892">
    <property type="entry name" value="Band 7/SPFH domain"/>
    <property type="match status" value="1"/>
</dbReference>
<reference evidence="7" key="1">
    <citation type="submission" date="2009-08" db="EMBL/GenBank/DDBJ databases">
        <title>Annotation of Salpingoeca rosetta.</title>
        <authorList>
            <consortium name="The Broad Institute Genome Sequencing Platform"/>
            <person name="Russ C."/>
            <person name="Cuomo C."/>
            <person name="Burger G."/>
            <person name="Gray M.W."/>
            <person name="Holland P.W.H."/>
            <person name="King N."/>
            <person name="Lang F.B.F."/>
            <person name="Roger A.J."/>
            <person name="Ruiz-Trillo I."/>
            <person name="Young S.K."/>
            <person name="Zeng Q."/>
            <person name="Gargeya S."/>
            <person name="Alvarado L."/>
            <person name="Berlin A."/>
            <person name="Chapman S.B."/>
            <person name="Chen Z."/>
            <person name="Freedman E."/>
            <person name="Gellesch M."/>
            <person name="Goldberg J."/>
            <person name="Griggs A."/>
            <person name="Gujja S."/>
            <person name="Heilman E."/>
            <person name="Heiman D."/>
            <person name="Howarth C."/>
            <person name="Mehta T."/>
            <person name="Neiman D."/>
            <person name="Pearson M."/>
            <person name="Roberts A."/>
            <person name="Saif S."/>
            <person name="Shea T."/>
            <person name="Shenoy N."/>
            <person name="Sisk P."/>
            <person name="Stolte C."/>
            <person name="Sykes S."/>
            <person name="White J."/>
            <person name="Yandava C."/>
            <person name="Haas B."/>
            <person name="Nusbaum C."/>
            <person name="Birren B."/>
        </authorList>
    </citation>
    <scope>NUCLEOTIDE SEQUENCE [LARGE SCALE GENOMIC DNA]</scope>
    <source>
        <strain evidence="7">ATCC 50818</strain>
    </source>
</reference>
<dbReference type="eggNOG" id="KOG2668">
    <property type="taxonomic scope" value="Eukaryota"/>
</dbReference>
<dbReference type="InterPro" id="IPR001107">
    <property type="entry name" value="Band_7"/>
</dbReference>
<dbReference type="STRING" id="946362.F2U2Q7"/>
<dbReference type="PANTHER" id="PTHR13806:SF46">
    <property type="entry name" value="FLOTILLIN-1-RELATED"/>
    <property type="match status" value="1"/>
</dbReference>
<evidence type="ECO:0000256" key="3">
    <source>
        <dbReference type="ARBA" id="ARBA00023136"/>
    </source>
</evidence>
<dbReference type="KEGG" id="sre:PTSG_02586"/>
<evidence type="ECO:0000259" key="6">
    <source>
        <dbReference type="SMART" id="SM00244"/>
    </source>
</evidence>
<evidence type="ECO:0000256" key="4">
    <source>
        <dbReference type="RuleBase" id="RU366054"/>
    </source>
</evidence>
<dbReference type="GO" id="GO:0031410">
    <property type="term" value="C:cytoplasmic vesicle"/>
    <property type="evidence" value="ECO:0007669"/>
    <property type="project" value="TreeGrafter"/>
</dbReference>
<dbReference type="Gene3D" id="3.30.479.30">
    <property type="entry name" value="Band 7 domain"/>
    <property type="match status" value="1"/>
</dbReference>
<gene>
    <name evidence="7" type="ORF">PTSG_02586</name>
</gene>
<dbReference type="InParanoid" id="F2U2Q7"/>
<organism evidence="8">
    <name type="scientific">Salpingoeca rosetta (strain ATCC 50818 / BSB-021)</name>
    <dbReference type="NCBI Taxonomy" id="946362"/>
    <lineage>
        <taxon>Eukaryota</taxon>
        <taxon>Choanoflagellata</taxon>
        <taxon>Craspedida</taxon>
        <taxon>Salpingoecidae</taxon>
        <taxon>Salpingoeca</taxon>
    </lineage>
</organism>
<feature type="domain" description="Band 7" evidence="6">
    <location>
        <begin position="99"/>
        <end position="281"/>
    </location>
</feature>
<keyword evidence="5" id="KW-0175">Coiled coil</keyword>
<dbReference type="EMBL" id="GL832960">
    <property type="protein sequence ID" value="EGD81901.1"/>
    <property type="molecule type" value="Genomic_DNA"/>
</dbReference>
<keyword evidence="8" id="KW-1185">Reference proteome</keyword>
<dbReference type="OMA" id="AMSAPHN"/>
<protein>
    <submittedName>
        <fullName evidence="7">Reggie 1b</fullName>
    </submittedName>
</protein>
<dbReference type="Proteomes" id="UP000007799">
    <property type="component" value="Unassembled WGS sequence"/>
</dbReference>
<dbReference type="GO" id="GO:0016600">
    <property type="term" value="C:flotillin complex"/>
    <property type="evidence" value="ECO:0007669"/>
    <property type="project" value="TreeGrafter"/>
</dbReference>
<sequence length="438" mass="47348">MGNVHVVGPDQVMVVSGGCCNATNKKTIIGGCAWAWWFCTDVQSLSLNVMTLLPRCEDVETLHGVAVTVTAVAQVMVMAENSLSGNEGGEDRDTFLRKALEQFLGKSPSEIRDTILQTLEGHLRAILGTLTVEDIYKDREKFANLVRETAKPDLAKMGLDILSFTIKDVYDSLEYLDSLGKTQTANVMRDADIGEAEAQRDSGIAEAEAERAHQEKANSAKTAIANARRAYETAKAVYDEEVNKARAEADLAYTLQAAKCQQDIRAEQVEIEVVERRRQIEVEQQEVLRTEKELVAKVNRPAEAERFKVETLAEAARTKQVYEAQGEAEGIKAVGAADAFSIKAVGEARASAMAARAEAFSKYDKQAKASLVLDALPKLAAEVAAPLGKTKEIVVLSGDSEGVAGQVSKLVSQLPPAVQALTGVDLKDTMRNMASSSV</sequence>
<evidence type="ECO:0000313" key="8">
    <source>
        <dbReference type="Proteomes" id="UP000007799"/>
    </source>
</evidence>
<evidence type="ECO:0000256" key="5">
    <source>
        <dbReference type="SAM" id="Coils"/>
    </source>
</evidence>